<feature type="domain" description="Ig-like" evidence="2">
    <location>
        <begin position="16"/>
        <end position="103"/>
    </location>
</feature>
<keyword evidence="4" id="KW-1185">Reference proteome</keyword>
<feature type="chain" id="PRO_5025354234" description="Ig-like domain-containing protein" evidence="1">
    <location>
        <begin position="21"/>
        <end position="118"/>
    </location>
</feature>
<reference evidence="3" key="2">
    <citation type="submission" date="2025-08" db="UniProtKB">
        <authorList>
            <consortium name="Ensembl"/>
        </authorList>
    </citation>
    <scope>IDENTIFICATION</scope>
</reference>
<evidence type="ECO:0000259" key="2">
    <source>
        <dbReference type="PROSITE" id="PS50835"/>
    </source>
</evidence>
<dbReference type="OMA" id="RYIMKVN"/>
<dbReference type="GeneTree" id="ENSGT00940000154179"/>
<dbReference type="InterPro" id="IPR013106">
    <property type="entry name" value="Ig_V-set"/>
</dbReference>
<reference evidence="3" key="3">
    <citation type="submission" date="2025-09" db="UniProtKB">
        <authorList>
            <consortium name="Ensembl"/>
        </authorList>
    </citation>
    <scope>IDENTIFICATION</scope>
</reference>
<dbReference type="AlphaFoldDB" id="A0A670JZ07"/>
<dbReference type="Pfam" id="PF07686">
    <property type="entry name" value="V-set"/>
    <property type="match status" value="1"/>
</dbReference>
<dbReference type="InterPro" id="IPR050150">
    <property type="entry name" value="IgV_Light_Chain"/>
</dbReference>
<accession>A0A670JZ07</accession>
<dbReference type="Ensembl" id="ENSPMRT00000030864.1">
    <property type="protein sequence ID" value="ENSPMRP00000029095.1"/>
    <property type="gene ID" value="ENSPMRG00000018809.1"/>
</dbReference>
<sequence>MAWALSFLALLSVISQRTLTQPASETVSLGQTAKLSCTSSDGRSSSYVAFYQQRPGQAPRYVQYVGSNRGEGIPDRFTASFSGNTGYLTITDLQPEDEAVYYCGAWFNSYSLLHGDQV</sequence>
<dbReference type="SMART" id="SM00409">
    <property type="entry name" value="IG"/>
    <property type="match status" value="1"/>
</dbReference>
<feature type="signal peptide" evidence="1">
    <location>
        <begin position="1"/>
        <end position="20"/>
    </location>
</feature>
<keyword evidence="1" id="KW-0732">Signal</keyword>
<dbReference type="SMART" id="SM00406">
    <property type="entry name" value="IGv"/>
    <property type="match status" value="1"/>
</dbReference>
<dbReference type="SUPFAM" id="SSF48726">
    <property type="entry name" value="Immunoglobulin"/>
    <property type="match status" value="1"/>
</dbReference>
<protein>
    <recommendedName>
        <fullName evidence="2">Ig-like domain-containing protein</fullName>
    </recommendedName>
</protein>
<dbReference type="PROSITE" id="PS50835">
    <property type="entry name" value="IG_LIKE"/>
    <property type="match status" value="1"/>
</dbReference>
<evidence type="ECO:0000313" key="4">
    <source>
        <dbReference type="Proteomes" id="UP000472272"/>
    </source>
</evidence>
<evidence type="ECO:0000256" key="1">
    <source>
        <dbReference type="SAM" id="SignalP"/>
    </source>
</evidence>
<proteinExistence type="predicted"/>
<dbReference type="InterPro" id="IPR036179">
    <property type="entry name" value="Ig-like_dom_sf"/>
</dbReference>
<organism evidence="3 4">
    <name type="scientific">Podarcis muralis</name>
    <name type="common">Wall lizard</name>
    <name type="synonym">Lacerta muralis</name>
    <dbReference type="NCBI Taxonomy" id="64176"/>
    <lineage>
        <taxon>Eukaryota</taxon>
        <taxon>Metazoa</taxon>
        <taxon>Chordata</taxon>
        <taxon>Craniata</taxon>
        <taxon>Vertebrata</taxon>
        <taxon>Euteleostomi</taxon>
        <taxon>Lepidosauria</taxon>
        <taxon>Squamata</taxon>
        <taxon>Bifurcata</taxon>
        <taxon>Unidentata</taxon>
        <taxon>Episquamata</taxon>
        <taxon>Laterata</taxon>
        <taxon>Lacertibaenia</taxon>
        <taxon>Lacertidae</taxon>
        <taxon>Podarcis</taxon>
    </lineage>
</organism>
<dbReference type="InterPro" id="IPR013783">
    <property type="entry name" value="Ig-like_fold"/>
</dbReference>
<dbReference type="PANTHER" id="PTHR23267">
    <property type="entry name" value="IMMUNOGLOBULIN LIGHT CHAIN"/>
    <property type="match status" value="1"/>
</dbReference>
<dbReference type="InterPro" id="IPR007110">
    <property type="entry name" value="Ig-like_dom"/>
</dbReference>
<dbReference type="Proteomes" id="UP000472272">
    <property type="component" value="Chromosome 16"/>
</dbReference>
<dbReference type="InterPro" id="IPR003599">
    <property type="entry name" value="Ig_sub"/>
</dbReference>
<name>A0A670JZ07_PODMU</name>
<evidence type="ECO:0000313" key="3">
    <source>
        <dbReference type="Ensembl" id="ENSPMRP00000029095.1"/>
    </source>
</evidence>
<reference evidence="3 4" key="1">
    <citation type="journal article" date="2019" name="Proc. Natl. Acad. Sci. U.S.A.">
        <title>Regulatory changes in pterin and carotenoid genes underlie balanced color polymorphisms in the wall lizard.</title>
        <authorList>
            <person name="Andrade P."/>
            <person name="Pinho C."/>
            <person name="Perez I de Lanuza G."/>
            <person name="Afonso S."/>
            <person name="Brejcha J."/>
            <person name="Rubin C.J."/>
            <person name="Wallerman O."/>
            <person name="Pereira P."/>
            <person name="Sabatino S.J."/>
            <person name="Bellati A."/>
            <person name="Pellitteri-Rosa D."/>
            <person name="Bosakova Z."/>
            <person name="Bunikis I."/>
            <person name="Carretero M.A."/>
            <person name="Feiner N."/>
            <person name="Marsik P."/>
            <person name="Pauperio F."/>
            <person name="Salvi D."/>
            <person name="Soler L."/>
            <person name="While G.M."/>
            <person name="Uller T."/>
            <person name="Font E."/>
            <person name="Andersson L."/>
            <person name="Carneiro M."/>
        </authorList>
    </citation>
    <scope>NUCLEOTIDE SEQUENCE</scope>
</reference>
<dbReference type="Gene3D" id="2.60.40.10">
    <property type="entry name" value="Immunoglobulins"/>
    <property type="match status" value="1"/>
</dbReference>